<evidence type="ECO:0000313" key="5">
    <source>
        <dbReference type="Proteomes" id="UP000065473"/>
    </source>
</evidence>
<dbReference type="Proteomes" id="UP000060043">
    <property type="component" value="Chromosome"/>
</dbReference>
<proteinExistence type="predicted"/>
<keyword evidence="1" id="KW-1133">Transmembrane helix</keyword>
<dbReference type="Proteomes" id="UP000065473">
    <property type="component" value="Chromosome"/>
</dbReference>
<organism evidence="2 5">
    <name type="scientific">Sulfolobus acidocaldarius</name>
    <dbReference type="NCBI Taxonomy" id="2285"/>
    <lineage>
        <taxon>Archaea</taxon>
        <taxon>Thermoproteota</taxon>
        <taxon>Thermoprotei</taxon>
        <taxon>Sulfolobales</taxon>
        <taxon>Sulfolobaceae</taxon>
        <taxon>Sulfolobus</taxon>
    </lineage>
</organism>
<feature type="transmembrane region" description="Helical" evidence="1">
    <location>
        <begin position="74"/>
        <end position="94"/>
    </location>
</feature>
<keyword evidence="1" id="KW-0812">Transmembrane</keyword>
<gene>
    <name evidence="2" type="ORF">ATY89_08025</name>
    <name evidence="3" type="ORF">ATZ20_11045</name>
</gene>
<evidence type="ECO:0000313" key="2">
    <source>
        <dbReference type="EMBL" id="ALU29889.1"/>
    </source>
</evidence>
<dbReference type="AlphaFoldDB" id="A0A0U2Y2W6"/>
<accession>A0A0U2Y2W6</accession>
<reference evidence="4 5" key="1">
    <citation type="submission" date="2015-12" db="EMBL/GenBank/DDBJ databases">
        <title>A stable core within a dynamic pangenome in Sulfolobus acidocaldarius.</title>
        <authorList>
            <person name="Anderson R."/>
            <person name="Kouris A."/>
            <person name="Seward C."/>
            <person name="Campbell K."/>
            <person name="Whitaker R."/>
        </authorList>
    </citation>
    <scope>NUCLEOTIDE SEQUENCE [LARGE SCALE GENOMIC DNA]</scope>
    <source>
        <strain evidence="2 5">GG12-C01-09</strain>
        <strain evidence="3 4">NG05B_CO5_07</strain>
    </source>
</reference>
<dbReference type="EMBL" id="CP013695">
    <property type="protein sequence ID" value="ALU32629.1"/>
    <property type="molecule type" value="Genomic_DNA"/>
</dbReference>
<feature type="transmembrane region" description="Helical" evidence="1">
    <location>
        <begin position="42"/>
        <end position="62"/>
    </location>
</feature>
<evidence type="ECO:0000256" key="1">
    <source>
        <dbReference type="SAM" id="Phobius"/>
    </source>
</evidence>
<protein>
    <submittedName>
        <fullName evidence="2">Uncharacterized protein</fullName>
    </submittedName>
</protein>
<keyword evidence="1" id="KW-0472">Membrane</keyword>
<dbReference type="EMBL" id="CP013694">
    <property type="protein sequence ID" value="ALU29889.1"/>
    <property type="molecule type" value="Genomic_DNA"/>
</dbReference>
<name>A0A0U2Y2W6_9CREN</name>
<dbReference type="RefSeq" id="WP_011278810.1">
    <property type="nucleotide sequence ID" value="NZ_BHWZ01000006.1"/>
</dbReference>
<evidence type="ECO:0000313" key="4">
    <source>
        <dbReference type="Proteomes" id="UP000060043"/>
    </source>
</evidence>
<evidence type="ECO:0000313" key="3">
    <source>
        <dbReference type="EMBL" id="ALU32629.1"/>
    </source>
</evidence>
<sequence>MPDSNEIEKLVARTRVFLFFSITLLVFGSDIAAEIADNMVYPLDDILVLVLGIVGIVLYFAMRSRSVEGLKRLNNIYLTVFVVALAIKLVWTIIEAPHPDDMADDIPAVIILAVVIANRFF</sequence>
<dbReference type="GeneID" id="14552527"/>
<dbReference type="OrthoDB" id="44158at2157"/>